<comment type="caution">
    <text evidence="2">The sequence shown here is derived from an EMBL/GenBank/DDBJ whole genome shotgun (WGS) entry which is preliminary data.</text>
</comment>
<keyword evidence="3" id="KW-1185">Reference proteome</keyword>
<organism evidence="2 3">
    <name type="scientific">Vagococcus entomophilus</name>
    <dbReference type="NCBI Taxonomy" id="1160095"/>
    <lineage>
        <taxon>Bacteria</taxon>
        <taxon>Bacillati</taxon>
        <taxon>Bacillota</taxon>
        <taxon>Bacilli</taxon>
        <taxon>Lactobacillales</taxon>
        <taxon>Enterococcaceae</taxon>
        <taxon>Vagococcus</taxon>
    </lineage>
</organism>
<dbReference type="Proteomes" id="UP000288669">
    <property type="component" value="Unassembled WGS sequence"/>
</dbReference>
<keyword evidence="1" id="KW-1133">Transmembrane helix</keyword>
<name>A0A430AF13_9ENTE</name>
<reference evidence="2 3" key="1">
    <citation type="submission" date="2017-05" db="EMBL/GenBank/DDBJ databases">
        <title>Vagococcus spp. assemblies.</title>
        <authorList>
            <person name="Gulvik C.A."/>
        </authorList>
    </citation>
    <scope>NUCLEOTIDE SEQUENCE [LARGE SCALE GENOMIC DNA]</scope>
    <source>
        <strain evidence="2 3">DSM 24756</strain>
    </source>
</reference>
<dbReference type="AlphaFoldDB" id="A0A430AF13"/>
<evidence type="ECO:0000313" key="3">
    <source>
        <dbReference type="Proteomes" id="UP000288669"/>
    </source>
</evidence>
<keyword evidence="1" id="KW-0472">Membrane</keyword>
<proteinExistence type="predicted"/>
<evidence type="ECO:0000256" key="1">
    <source>
        <dbReference type="SAM" id="Phobius"/>
    </source>
</evidence>
<accession>A0A430AF13</accession>
<evidence type="ECO:0000313" key="2">
    <source>
        <dbReference type="EMBL" id="RSU06199.1"/>
    </source>
</evidence>
<protein>
    <submittedName>
        <fullName evidence="2">Uncharacterized protein</fullName>
    </submittedName>
</protein>
<keyword evidence="1" id="KW-0812">Transmembrane</keyword>
<feature type="transmembrane region" description="Helical" evidence="1">
    <location>
        <begin position="6"/>
        <end position="25"/>
    </location>
</feature>
<dbReference type="RefSeq" id="WP_126826622.1">
    <property type="nucleotide sequence ID" value="NZ_JBHLWU010000003.1"/>
</dbReference>
<sequence length="172" mass="20108">MKKNTFIALAIIILLGLIIGGKWYMEREKDKQELIEIQTDLANYLYDNYILYTDDKTKVAEIDKEYNKGKGNLTDIEYLEKLKSAQIYSDIKKVEFTKFSITPMNTVKAYFTINDIYEDDVSLDTISAETNNLIYHIGEYNGDGPYYLEKKKEKTNEVMPEKSIIYYEGRVN</sequence>
<gene>
    <name evidence="2" type="ORF">CBF30_10810</name>
</gene>
<dbReference type="OrthoDB" id="2194701at2"/>
<dbReference type="EMBL" id="NGJZ01000004">
    <property type="protein sequence ID" value="RSU06199.1"/>
    <property type="molecule type" value="Genomic_DNA"/>
</dbReference>